<dbReference type="InterPro" id="IPR022488">
    <property type="entry name" value="PPK2-related"/>
</dbReference>
<protein>
    <submittedName>
        <fullName evidence="2">Polyphosphate kinase 2</fullName>
    </submittedName>
</protein>
<dbReference type="Pfam" id="PF03976">
    <property type="entry name" value="PPK2"/>
    <property type="match status" value="1"/>
</dbReference>
<keyword evidence="3" id="KW-1185">Reference proteome</keyword>
<dbReference type="STRING" id="768671.ThimaDRAFT_0866"/>
<reference evidence="2 3" key="1">
    <citation type="submission" date="2011-06" db="EMBL/GenBank/DDBJ databases">
        <title>The draft genome of Thiocapsa marina 5811.</title>
        <authorList>
            <consortium name="US DOE Joint Genome Institute (JGI-PGF)"/>
            <person name="Lucas S."/>
            <person name="Han J."/>
            <person name="Cheng J.-F."/>
            <person name="Goodwin L."/>
            <person name="Pitluck S."/>
            <person name="Peters L."/>
            <person name="Land M.L."/>
            <person name="Hauser L."/>
            <person name="Vogl K."/>
            <person name="Liu Z."/>
            <person name="Imhoff J."/>
            <person name="Thiel V."/>
            <person name="Frigaard N.-U."/>
            <person name="Bryant D."/>
            <person name="Woyke T.J."/>
        </authorList>
    </citation>
    <scope>NUCLEOTIDE SEQUENCE [LARGE SCALE GENOMIC DNA]</scope>
    <source>
        <strain evidence="2 3">5811</strain>
    </source>
</reference>
<sequence length="65" mass="7111">MNPQGCTVTGFKVPSKDEAARDFLWRYHQHTPSKGQVAIFNLVIQSITKKALDNEQAGKRPGAAG</sequence>
<dbReference type="EMBL" id="AFWV01000002">
    <property type="protein sequence ID" value="EGV20190.1"/>
    <property type="molecule type" value="Genomic_DNA"/>
</dbReference>
<dbReference type="GO" id="GO:0016301">
    <property type="term" value="F:kinase activity"/>
    <property type="evidence" value="ECO:0007669"/>
    <property type="project" value="UniProtKB-KW"/>
</dbReference>
<dbReference type="eggNOG" id="COG2326">
    <property type="taxonomic scope" value="Bacteria"/>
</dbReference>
<dbReference type="InterPro" id="IPR027417">
    <property type="entry name" value="P-loop_NTPase"/>
</dbReference>
<gene>
    <name evidence="2" type="ORF">ThimaDRAFT_0866</name>
</gene>
<dbReference type="PANTHER" id="PTHR34383:SF3">
    <property type="entry name" value="POLYPHOSPHATE:AMP PHOSPHOTRANSFERASE"/>
    <property type="match status" value="1"/>
</dbReference>
<evidence type="ECO:0000313" key="2">
    <source>
        <dbReference type="EMBL" id="EGV20190.1"/>
    </source>
</evidence>
<dbReference type="Gene3D" id="3.40.50.300">
    <property type="entry name" value="P-loop containing nucleotide triphosphate hydrolases"/>
    <property type="match status" value="1"/>
</dbReference>
<organism evidence="2 3">
    <name type="scientific">Thiocapsa marina 5811</name>
    <dbReference type="NCBI Taxonomy" id="768671"/>
    <lineage>
        <taxon>Bacteria</taxon>
        <taxon>Pseudomonadati</taxon>
        <taxon>Pseudomonadota</taxon>
        <taxon>Gammaproteobacteria</taxon>
        <taxon>Chromatiales</taxon>
        <taxon>Chromatiaceae</taxon>
        <taxon>Thiocapsa</taxon>
    </lineage>
</organism>
<proteinExistence type="predicted"/>
<keyword evidence="2" id="KW-0808">Transferase</keyword>
<accession>F9U7G4</accession>
<dbReference type="AlphaFoldDB" id="F9U7G4"/>
<dbReference type="Proteomes" id="UP000005459">
    <property type="component" value="Unassembled WGS sequence"/>
</dbReference>
<dbReference type="PANTHER" id="PTHR34383">
    <property type="entry name" value="POLYPHOSPHATE:AMP PHOSPHOTRANSFERASE-RELATED"/>
    <property type="match status" value="1"/>
</dbReference>
<name>F9U7G4_9GAMM</name>
<feature type="domain" description="Polyphosphate kinase-2-related" evidence="1">
    <location>
        <begin position="1"/>
        <end position="41"/>
    </location>
</feature>
<keyword evidence="2" id="KW-0418">Kinase</keyword>
<evidence type="ECO:0000313" key="3">
    <source>
        <dbReference type="Proteomes" id="UP000005459"/>
    </source>
</evidence>
<evidence type="ECO:0000259" key="1">
    <source>
        <dbReference type="Pfam" id="PF03976"/>
    </source>
</evidence>